<feature type="domain" description="TonB-dependent receptor plug" evidence="2">
    <location>
        <begin position="138"/>
        <end position="219"/>
    </location>
</feature>
<keyword evidence="1" id="KW-1134">Transmembrane beta strand</keyword>
<dbReference type="SUPFAM" id="SSF56935">
    <property type="entry name" value="Porins"/>
    <property type="match status" value="1"/>
</dbReference>
<keyword evidence="1" id="KW-0812">Transmembrane</keyword>
<dbReference type="Gene3D" id="2.60.40.1120">
    <property type="entry name" value="Carboxypeptidase-like, regulatory domain"/>
    <property type="match status" value="1"/>
</dbReference>
<dbReference type="SUPFAM" id="SSF49464">
    <property type="entry name" value="Carboxypeptidase regulatory domain-like"/>
    <property type="match status" value="1"/>
</dbReference>
<keyword evidence="1" id="KW-0472">Membrane</keyword>
<dbReference type="InterPro" id="IPR012910">
    <property type="entry name" value="Plug_dom"/>
</dbReference>
<protein>
    <submittedName>
        <fullName evidence="3">TonB-dependent outer membrane receptor</fullName>
    </submittedName>
</protein>
<dbReference type="InterPro" id="IPR037066">
    <property type="entry name" value="Plug_dom_sf"/>
</dbReference>
<evidence type="ECO:0000259" key="2">
    <source>
        <dbReference type="Pfam" id="PF07715"/>
    </source>
</evidence>
<dbReference type="Pfam" id="PF13715">
    <property type="entry name" value="CarbopepD_reg_2"/>
    <property type="match status" value="1"/>
</dbReference>
<dbReference type="EMBL" id="FQ032825">
    <property type="protein sequence ID" value="CBL87493.1"/>
    <property type="molecule type" value="Genomic_DNA"/>
</dbReference>
<keyword evidence="1" id="KW-0813">Transport</keyword>
<keyword evidence="1" id="KW-0998">Cell outer membrane</keyword>
<dbReference type="InterPro" id="IPR008969">
    <property type="entry name" value="CarboxyPept-like_regulatory"/>
</dbReference>
<evidence type="ECO:0000313" key="3">
    <source>
        <dbReference type="EMBL" id="CBL87493.1"/>
    </source>
</evidence>
<dbReference type="PROSITE" id="PS52016">
    <property type="entry name" value="TONB_DEPENDENT_REC_3"/>
    <property type="match status" value="1"/>
</dbReference>
<comment type="similarity">
    <text evidence="1">Belongs to the TonB-dependent receptor family.</text>
</comment>
<organism evidence="3">
    <name type="scientific">uncultured Flavobacteriia bacterium</name>
    <dbReference type="NCBI Taxonomy" id="212695"/>
    <lineage>
        <taxon>Bacteria</taxon>
        <taxon>Pseudomonadati</taxon>
        <taxon>Bacteroidota</taxon>
        <taxon>Flavobacteriia</taxon>
        <taxon>environmental samples</taxon>
    </lineage>
</organism>
<dbReference type="InterPro" id="IPR039426">
    <property type="entry name" value="TonB-dep_rcpt-like"/>
</dbReference>
<reference evidence="3" key="1">
    <citation type="submission" date="2010-05" db="EMBL/GenBank/DDBJ databases">
        <authorList>
            <person name="Genoscope - CEA"/>
        </authorList>
    </citation>
    <scope>NUCLEOTIDE SEQUENCE</scope>
</reference>
<reference evidence="3" key="2">
    <citation type="journal article" date="2012" name="Environ. Microbiol.">
        <title>Genomic content of uncultured Bacteroidetes from contrasting oceanic provinces in the North Atlantic Ocean.</title>
        <authorList>
            <person name="Gomez-Pereira P.R."/>
            <person name="Schuler M."/>
            <person name="Fuchs B.M."/>
            <person name="Bennke C."/>
            <person name="Teeling H."/>
            <person name="Waldmann J."/>
            <person name="Richter M."/>
            <person name="Barbe V."/>
            <person name="Bataille E."/>
            <person name="Glockner F.O."/>
            <person name="Amann R."/>
        </authorList>
    </citation>
    <scope>NUCLEOTIDE SEQUENCE</scope>
</reference>
<name>F4MMY0_9BACT</name>
<dbReference type="AlphaFoldDB" id="F4MMY0"/>
<keyword evidence="3" id="KW-0675">Receptor</keyword>
<sequence>MRSLLILIFYFFYSTIFAQTGSIRGFVYDKETGEPVIYCNTYLEGTNLGSPTDLNGLYNISKVPNGNYKIVISYIGYDTLKANIQITENKILNKNFEISQSSVKLDELIISAERQEMKTEVKAAAIKVSKKDLEMIPTIGGEPDIAQYMQIIPGVVFTGDQGGQLYIRGGSPVQNKVLLDGMIIYSPFHSIGLFSVFDSDIIKSTDVYTGGFNAEYGGRISSIMDINTIDGNKKNLSGKVSANTFGSKIFLEGPLTKGKSSFIISAKNSYLDKTSNYIYKDPILFFDDKGLPYSYFDLYGKLTFTSDNGSKINLFGFNFIDEVDYNNISKLNWNSSGLGSKFILIPGSSPVLIEGNFAYSSYNIFLDENSLPTRESKINGFNMGFDFTSFLKNGKVKYGFDINGFQTDFTTFNSVNSQIDQDENTSEFSSYVNYQYSSTRFIIEPGFRIQKYTLGFSPEPRLGIKYIITDKLRSKFATGMYSQNIISTVSDRDVVNLFTGIISSPEELPTNSNGENYSDKFQKSTHYIAGIEYDLNQKIDFQVEGYYKDFNQLTNINRDRTSNDDNQFIVEKGTAKGIDFLTKYKSKELYVWLVYSYSIVERQDDDFTYSPHFDRRHNVNFVTSVNLDKKRTWKADVRWNLGSGFPFTQTQGFYENIPFDEGINTDITQINGELEIAYAELNKGRLPYYHRLDFSVSKKFELFKSSDLDVTFSVTNMYNRENIFYFNRVKYERINQLPLMPSLGASLIF</sequence>
<evidence type="ECO:0000256" key="1">
    <source>
        <dbReference type="PROSITE-ProRule" id="PRU01360"/>
    </source>
</evidence>
<dbReference type="Pfam" id="PF07715">
    <property type="entry name" value="Plug"/>
    <property type="match status" value="1"/>
</dbReference>
<proteinExistence type="inferred from homology"/>
<dbReference type="Gene3D" id="2.170.130.10">
    <property type="entry name" value="TonB-dependent receptor, plug domain"/>
    <property type="match status" value="1"/>
</dbReference>
<comment type="subcellular location">
    <subcellularLocation>
        <location evidence="1">Cell outer membrane</location>
        <topology evidence="1">Multi-pass membrane protein</topology>
    </subcellularLocation>
</comment>
<accession>F4MMY0</accession>
<dbReference type="GO" id="GO:0009279">
    <property type="term" value="C:cell outer membrane"/>
    <property type="evidence" value="ECO:0007669"/>
    <property type="project" value="UniProtKB-SubCell"/>
</dbReference>
<gene>
    <name evidence="3" type="ORF">S18_870_0016</name>
</gene>